<dbReference type="InterPro" id="IPR012893">
    <property type="entry name" value="HipA-like_C"/>
</dbReference>
<dbReference type="PANTHER" id="PTHR37419">
    <property type="entry name" value="SERINE/THREONINE-PROTEIN KINASE TOXIN HIPA"/>
    <property type="match status" value="1"/>
</dbReference>
<protein>
    <submittedName>
        <fullName evidence="5">HipA domain-containing protein</fullName>
    </submittedName>
</protein>
<dbReference type="GO" id="GO:0005829">
    <property type="term" value="C:cytosol"/>
    <property type="evidence" value="ECO:0007669"/>
    <property type="project" value="TreeGrafter"/>
</dbReference>
<evidence type="ECO:0000313" key="6">
    <source>
        <dbReference type="Proteomes" id="UP000305471"/>
    </source>
</evidence>
<dbReference type="InterPro" id="IPR052028">
    <property type="entry name" value="HipA_Ser/Thr_kinase"/>
</dbReference>
<dbReference type="GO" id="GO:0004674">
    <property type="term" value="F:protein serine/threonine kinase activity"/>
    <property type="evidence" value="ECO:0007669"/>
    <property type="project" value="TreeGrafter"/>
</dbReference>
<evidence type="ECO:0000256" key="1">
    <source>
        <dbReference type="ARBA" id="ARBA00010164"/>
    </source>
</evidence>
<reference evidence="5 6" key="1">
    <citation type="submission" date="2019-04" db="EMBL/GenBank/DDBJ databases">
        <title>Alteromonas portus sp. nov., an alginate lyase-excreting marine bacterium.</title>
        <authorList>
            <person name="Huang H."/>
            <person name="Mo K."/>
            <person name="Bao S."/>
        </authorList>
    </citation>
    <scope>NUCLEOTIDE SEQUENCE [LARGE SCALE GENOMIC DNA]</scope>
    <source>
        <strain evidence="5 6">HB161718</strain>
    </source>
</reference>
<gene>
    <name evidence="5" type="ORF">E5672_12085</name>
</gene>
<dbReference type="PANTHER" id="PTHR37419:SF8">
    <property type="entry name" value="TOXIN YJJJ"/>
    <property type="match status" value="1"/>
</dbReference>
<keyword evidence="2" id="KW-0808">Transferase</keyword>
<evidence type="ECO:0000256" key="3">
    <source>
        <dbReference type="ARBA" id="ARBA00022777"/>
    </source>
</evidence>
<dbReference type="OrthoDB" id="9805913at2"/>
<organism evidence="5 6">
    <name type="scientific">Alteromonas portus</name>
    <dbReference type="NCBI Taxonomy" id="2565549"/>
    <lineage>
        <taxon>Bacteria</taxon>
        <taxon>Pseudomonadati</taxon>
        <taxon>Pseudomonadota</taxon>
        <taxon>Gammaproteobacteria</taxon>
        <taxon>Alteromonadales</taxon>
        <taxon>Alteromonadaceae</taxon>
        <taxon>Alteromonas/Salinimonas group</taxon>
        <taxon>Alteromonas</taxon>
    </lineage>
</organism>
<accession>A0A4U0ZKI1</accession>
<evidence type="ECO:0000256" key="2">
    <source>
        <dbReference type="ARBA" id="ARBA00022679"/>
    </source>
</evidence>
<name>A0A4U0ZKI1_9ALTE</name>
<dbReference type="AlphaFoldDB" id="A0A4U0ZKI1"/>
<dbReference type="InterPro" id="IPR016869">
    <property type="entry name" value="UCP028135_HipA-like"/>
</dbReference>
<feature type="domain" description="HipA-like C-terminal" evidence="4">
    <location>
        <begin position="162"/>
        <end position="357"/>
    </location>
</feature>
<sequence>MQTVTLQLFNQGQWWDAATLCFSDERINASCSLYYEHEYIAKVASYEVKDCWACSVNAPISIVPKDYPHWPALLDDILPVGKSRDWWLSYLNVSRSDEFQQNYALLTNACMSPVGNLRIKEAVPTEANIDSRRFPIENVISLQYDFLEYANEQGAAVGGATGAGGVAPKLLLMLEDDNVFIDGDFAGKPLTATPYLTKFARNRRSTRDNNILKAEGVFYKALSEILKGTNVSTIDVEKLKILEDKQSGQASLWLPRFDVRIESGVASRIGLESIYSIINAEPGSYQDHFDVMETVWRRINSATQMTKNEFAKQYVVRDFLNIVFGNSDNHGRNISFLKYDGDICFAPIYDFAPMKADEEGITRLFKWGRSCEVDGHVNFLIIAEQLSDYCEPYEIILFLRQLAEKLIDLPERLKRLHCPDEILNFPAIGFSNTKTKLVAMGVYDG</sequence>
<evidence type="ECO:0000259" key="4">
    <source>
        <dbReference type="Pfam" id="PF07804"/>
    </source>
</evidence>
<keyword evidence="6" id="KW-1185">Reference proteome</keyword>
<dbReference type="PIRSF" id="PIRSF028135">
    <property type="entry name" value="UCP028135_HipA-like"/>
    <property type="match status" value="1"/>
</dbReference>
<keyword evidence="3" id="KW-0418">Kinase</keyword>
<dbReference type="RefSeq" id="WP_136782421.1">
    <property type="nucleotide sequence ID" value="NZ_SWCO01000007.1"/>
</dbReference>
<dbReference type="EMBL" id="SWCO01000007">
    <property type="protein sequence ID" value="TKB02602.1"/>
    <property type="molecule type" value="Genomic_DNA"/>
</dbReference>
<comment type="caution">
    <text evidence="5">The sequence shown here is derived from an EMBL/GenBank/DDBJ whole genome shotgun (WGS) entry which is preliminary data.</text>
</comment>
<comment type="similarity">
    <text evidence="1">Belongs to the HipA Ser/Thr kinase family.</text>
</comment>
<evidence type="ECO:0000313" key="5">
    <source>
        <dbReference type="EMBL" id="TKB02602.1"/>
    </source>
</evidence>
<proteinExistence type="inferred from homology"/>
<dbReference type="Proteomes" id="UP000305471">
    <property type="component" value="Unassembled WGS sequence"/>
</dbReference>
<dbReference type="Pfam" id="PF07804">
    <property type="entry name" value="HipA_C"/>
    <property type="match status" value="1"/>
</dbReference>